<evidence type="ECO:0000256" key="3">
    <source>
        <dbReference type="ARBA" id="ARBA00022448"/>
    </source>
</evidence>
<dbReference type="InterPro" id="IPR018313">
    <property type="entry name" value="SBP_3_CS"/>
</dbReference>
<dbReference type="GO" id="GO:0030288">
    <property type="term" value="C:outer membrane-bounded periplasmic space"/>
    <property type="evidence" value="ECO:0007669"/>
    <property type="project" value="InterPro"/>
</dbReference>
<organism evidence="9">
    <name type="scientific">Burkholderia cenocepacia</name>
    <dbReference type="NCBI Taxonomy" id="95486"/>
    <lineage>
        <taxon>Bacteria</taxon>
        <taxon>Pseudomonadati</taxon>
        <taxon>Pseudomonadota</taxon>
        <taxon>Betaproteobacteria</taxon>
        <taxon>Burkholderiales</taxon>
        <taxon>Burkholderiaceae</taxon>
        <taxon>Burkholderia</taxon>
        <taxon>Burkholderia cepacia complex</taxon>
    </lineage>
</organism>
<sequence length="267" mass="28959">MNCTATLLVTALAFAPLVSFAQDTSTIRWGIDPTYPPFEAKQPDGSLAGFDIDLRNAICEQLHAKCVWVEQGFDGMIPALRARKFDVIMSAMTATDERLKQIDFSNKLYASPGALVAPVGSKLLPTAASLAGKRIGIDQGTTQEAYAKAEWATRGVTIVSYQNQDQVYQDLVNGRLDATFQDKTQAGYSFLKTPRGKGYAFAGPDVTDARITGYGVAMGVRKGDADMKKRLNDAIVAIRASGTYQKIAAKYFDFDIYGAKQQLTSAP</sequence>
<dbReference type="NCBIfam" id="TIGR01096">
    <property type="entry name" value="3A0103s03R"/>
    <property type="match status" value="1"/>
</dbReference>
<dbReference type="SUPFAM" id="SSF53850">
    <property type="entry name" value="Periplasmic binding protein-like II"/>
    <property type="match status" value="1"/>
</dbReference>
<reference evidence="9" key="1">
    <citation type="submission" date="2014-04" db="EMBL/GenBank/DDBJ databases">
        <title>In planta biocontrol of soil-borne Fusarium wilt of banana through a plant endophytic bacterium, Burkholderia cenocepacia 869T2.</title>
        <authorList>
            <person name="Ho Y.-N."/>
            <person name="Chiang H.-M."/>
            <person name="Chao C.-P."/>
            <person name="Su C.-C."/>
            <person name="Hsu H.-F."/>
            <person name="Guo C.-T."/>
            <person name="Hsieh J.-L."/>
            <person name="Huang C.-C."/>
        </authorList>
    </citation>
    <scope>NUCLEOTIDE SEQUENCE [LARGE SCALE GENOMIC DNA]</scope>
    <source>
        <strain evidence="9">869T2</strain>
    </source>
</reference>
<keyword evidence="3" id="KW-0813">Transport</keyword>
<feature type="signal peptide" evidence="7">
    <location>
        <begin position="1"/>
        <end position="21"/>
    </location>
</feature>
<evidence type="ECO:0000256" key="2">
    <source>
        <dbReference type="ARBA" id="ARBA00010333"/>
    </source>
</evidence>
<evidence type="ECO:0000256" key="7">
    <source>
        <dbReference type="SAM" id="SignalP"/>
    </source>
</evidence>
<evidence type="ECO:0000259" key="8">
    <source>
        <dbReference type="SMART" id="SM00062"/>
    </source>
</evidence>
<dbReference type="PANTHER" id="PTHR35936:SF13">
    <property type="entry name" value="HISTIDINE-BINDING PERIPLASMIC PROTEIN"/>
    <property type="match status" value="1"/>
</dbReference>
<evidence type="ECO:0000256" key="6">
    <source>
        <dbReference type="RuleBase" id="RU003744"/>
    </source>
</evidence>
<dbReference type="InterPro" id="IPR005768">
    <property type="entry name" value="Lys_Arg_Orn-bd"/>
</dbReference>
<dbReference type="PROSITE" id="PS01039">
    <property type="entry name" value="SBP_BACTERIAL_3"/>
    <property type="match status" value="1"/>
</dbReference>
<dbReference type="OrthoDB" id="368476at2"/>
<keyword evidence="5" id="KW-0574">Periplasm</keyword>
<evidence type="ECO:0000256" key="1">
    <source>
        <dbReference type="ARBA" id="ARBA00004418"/>
    </source>
</evidence>
<dbReference type="CDD" id="cd13703">
    <property type="entry name" value="PBP2_HisJ_LAO"/>
    <property type="match status" value="1"/>
</dbReference>
<dbReference type="SMART" id="SM00062">
    <property type="entry name" value="PBPb"/>
    <property type="match status" value="1"/>
</dbReference>
<dbReference type="EMBL" id="JJOA01000010">
    <property type="protein sequence ID" value="KEA59320.1"/>
    <property type="molecule type" value="Genomic_DNA"/>
</dbReference>
<dbReference type="Pfam" id="PF00497">
    <property type="entry name" value="SBP_bac_3"/>
    <property type="match status" value="1"/>
</dbReference>
<protein>
    <submittedName>
        <fullName evidence="9">ABC transporter substrate-binding protein</fullName>
    </submittedName>
</protein>
<evidence type="ECO:0000256" key="5">
    <source>
        <dbReference type="ARBA" id="ARBA00022764"/>
    </source>
</evidence>
<comment type="caution">
    <text evidence="9">The sequence shown here is derived from an EMBL/GenBank/DDBJ whole genome shotgun (WGS) entry which is preliminary data.</text>
</comment>
<comment type="subcellular location">
    <subcellularLocation>
        <location evidence="1">Periplasm</location>
    </subcellularLocation>
</comment>
<dbReference type="PANTHER" id="PTHR35936">
    <property type="entry name" value="MEMBRANE-BOUND LYTIC MUREIN TRANSGLYCOSYLASE F"/>
    <property type="match status" value="1"/>
</dbReference>
<proteinExistence type="inferred from homology"/>
<keyword evidence="4 7" id="KW-0732">Signal</keyword>
<dbReference type="InterPro" id="IPR001638">
    <property type="entry name" value="Solute-binding_3/MltF_N"/>
</dbReference>
<feature type="domain" description="Solute-binding protein family 3/N-terminal" evidence="8">
    <location>
        <begin position="26"/>
        <end position="255"/>
    </location>
</feature>
<accession>A0A071MFD3</accession>
<evidence type="ECO:0000313" key="9">
    <source>
        <dbReference type="EMBL" id="KEA59320.1"/>
    </source>
</evidence>
<name>A0A071MFD3_9BURK</name>
<dbReference type="AlphaFoldDB" id="A0A071MFD3"/>
<evidence type="ECO:0000256" key="4">
    <source>
        <dbReference type="ARBA" id="ARBA00022729"/>
    </source>
</evidence>
<feature type="chain" id="PRO_5001677792" evidence="7">
    <location>
        <begin position="22"/>
        <end position="267"/>
    </location>
</feature>
<comment type="similarity">
    <text evidence="2 6">Belongs to the bacterial solute-binding protein 3 family.</text>
</comment>
<dbReference type="Gene3D" id="3.40.190.10">
    <property type="entry name" value="Periplasmic binding protein-like II"/>
    <property type="match status" value="2"/>
</dbReference>
<gene>
    <name evidence="9" type="ORF">DT99_11420</name>
</gene>